<protein>
    <submittedName>
        <fullName evidence="8">AVIToxin-VAR2</fullName>
    </submittedName>
</protein>
<dbReference type="Pfam" id="PF06607">
    <property type="entry name" value="Prokineticin"/>
    <property type="match status" value="1"/>
</dbReference>
<evidence type="ECO:0000256" key="2">
    <source>
        <dbReference type="ARBA" id="ARBA00006999"/>
    </source>
</evidence>
<feature type="compositionally biased region" description="Polar residues" evidence="6">
    <location>
        <begin position="42"/>
        <end position="64"/>
    </location>
</feature>
<dbReference type="PANTHER" id="PTHR18821:SF8">
    <property type="entry name" value="PROKINETICIN-2"/>
    <property type="match status" value="1"/>
</dbReference>
<evidence type="ECO:0000259" key="7">
    <source>
        <dbReference type="Pfam" id="PF06607"/>
    </source>
</evidence>
<keyword evidence="4" id="KW-0732">Signal</keyword>
<evidence type="ECO:0000256" key="6">
    <source>
        <dbReference type="SAM" id="MobiDB-lite"/>
    </source>
</evidence>
<proteinExistence type="inferred from homology"/>
<dbReference type="Proteomes" id="UP000324091">
    <property type="component" value="Chromosome 4"/>
</dbReference>
<keyword evidence="5" id="KW-1015">Disulfide bond</keyword>
<comment type="subcellular location">
    <subcellularLocation>
        <location evidence="1">Secreted</location>
    </subcellularLocation>
</comment>
<dbReference type="InterPro" id="IPR023569">
    <property type="entry name" value="Prokineticin_domain"/>
</dbReference>
<dbReference type="AlphaFoldDB" id="A0A5C6N6U4"/>
<feature type="domain" description="Prokineticin" evidence="7">
    <location>
        <begin position="209"/>
        <end position="305"/>
    </location>
</feature>
<gene>
    <name evidence="8" type="ORF">D4764_04G0001670</name>
</gene>
<comment type="similarity">
    <text evidence="2">Belongs to the AVIT (prokineticin) family.</text>
</comment>
<dbReference type="Gene3D" id="2.10.80.10">
    <property type="entry name" value="Lipase, subunit A"/>
    <property type="match status" value="1"/>
</dbReference>
<organism evidence="8 9">
    <name type="scientific">Takifugu flavidus</name>
    <name type="common">sansaifugu</name>
    <dbReference type="NCBI Taxonomy" id="433684"/>
    <lineage>
        <taxon>Eukaryota</taxon>
        <taxon>Metazoa</taxon>
        <taxon>Chordata</taxon>
        <taxon>Craniata</taxon>
        <taxon>Vertebrata</taxon>
        <taxon>Euteleostomi</taxon>
        <taxon>Actinopterygii</taxon>
        <taxon>Neopterygii</taxon>
        <taxon>Teleostei</taxon>
        <taxon>Neoteleostei</taxon>
        <taxon>Acanthomorphata</taxon>
        <taxon>Eupercaria</taxon>
        <taxon>Tetraodontiformes</taxon>
        <taxon>Tetradontoidea</taxon>
        <taxon>Tetraodontidae</taxon>
        <taxon>Takifugu</taxon>
    </lineage>
</organism>
<dbReference type="GO" id="GO:0005576">
    <property type="term" value="C:extracellular region"/>
    <property type="evidence" value="ECO:0007669"/>
    <property type="project" value="UniProtKB-SubCell"/>
</dbReference>
<evidence type="ECO:0000313" key="8">
    <source>
        <dbReference type="EMBL" id="TWW61520.1"/>
    </source>
</evidence>
<dbReference type="EMBL" id="RHFK02000017">
    <property type="protein sequence ID" value="TWW61520.1"/>
    <property type="molecule type" value="Genomic_DNA"/>
</dbReference>
<sequence>MATVDGKCPDYPALPYLILRLPPSAARDESRSHRRVKDPASLQGSEFSSTFKVFQSPGPCSQEPSPCLPHGNPPTDQTLDPGSRFHIQNRNTRPPVTPPRLNVLQVWSWRRPDANEANEDDLLELNKQQHELCVALIGGGAAVSQDEKILSAGGLGLMEKQQWRLMVSRQGLRQRTDRLDGGGIRAARSHSFSIRTLGATGARRQLFIMRSFFPLLFSLLLVSRSSSAVITGACEKDSQCGGGMCCAVSLWIRSLRMCTPMGREGDDCHPMSHTAPFFGKRLHHTCPCLPNLSCILMDEGRSKCLSTYKYPDYYL</sequence>
<keyword evidence="3" id="KW-0964">Secreted</keyword>
<evidence type="ECO:0000256" key="5">
    <source>
        <dbReference type="ARBA" id="ARBA00023157"/>
    </source>
</evidence>
<accession>A0A5C6N6U4</accession>
<feature type="region of interest" description="Disordered" evidence="6">
    <location>
        <begin position="25"/>
        <end position="99"/>
    </location>
</feature>
<keyword evidence="9" id="KW-1185">Reference proteome</keyword>
<dbReference type="PANTHER" id="PTHR18821">
    <property type="entry name" value="PROKINETICIN"/>
    <property type="match status" value="1"/>
</dbReference>
<dbReference type="GO" id="GO:0001935">
    <property type="term" value="P:endothelial cell proliferation"/>
    <property type="evidence" value="ECO:0007669"/>
    <property type="project" value="TreeGrafter"/>
</dbReference>
<comment type="caution">
    <text evidence="8">The sequence shown here is derived from an EMBL/GenBank/DDBJ whole genome shotgun (WGS) entry which is preliminary data.</text>
</comment>
<evidence type="ECO:0000256" key="3">
    <source>
        <dbReference type="ARBA" id="ARBA00022525"/>
    </source>
</evidence>
<evidence type="ECO:0000256" key="4">
    <source>
        <dbReference type="ARBA" id="ARBA00022729"/>
    </source>
</evidence>
<evidence type="ECO:0000313" key="9">
    <source>
        <dbReference type="Proteomes" id="UP000324091"/>
    </source>
</evidence>
<reference evidence="8 9" key="1">
    <citation type="submission" date="2019-04" db="EMBL/GenBank/DDBJ databases">
        <title>Chromosome genome assembly for Takifugu flavidus.</title>
        <authorList>
            <person name="Xiao S."/>
        </authorList>
    </citation>
    <scope>NUCLEOTIDE SEQUENCE [LARGE SCALE GENOMIC DNA]</scope>
    <source>
        <strain evidence="8">HTHZ2018</strain>
        <tissue evidence="8">Muscle</tissue>
    </source>
</reference>
<feature type="compositionally biased region" description="Low complexity" evidence="6">
    <location>
        <begin position="89"/>
        <end position="99"/>
    </location>
</feature>
<dbReference type="SUPFAM" id="SSF57190">
    <property type="entry name" value="Colipase-like"/>
    <property type="match status" value="2"/>
</dbReference>
<dbReference type="InterPro" id="IPR009523">
    <property type="entry name" value="Prokineticin"/>
</dbReference>
<name>A0A5C6N6U4_9TELE</name>
<evidence type="ECO:0000256" key="1">
    <source>
        <dbReference type="ARBA" id="ARBA00004613"/>
    </source>
</evidence>